<dbReference type="Pfam" id="PF10517">
    <property type="entry name" value="DM13"/>
    <property type="match status" value="1"/>
</dbReference>
<dbReference type="RefSeq" id="WP_194028624.1">
    <property type="nucleotide sequence ID" value="NZ_JADEWZ010000007.1"/>
</dbReference>
<dbReference type="PROSITE" id="PS51549">
    <property type="entry name" value="DM13"/>
    <property type="match status" value="1"/>
</dbReference>
<name>A0A8J7IR55_9CYAN</name>
<feature type="region of interest" description="Disordered" evidence="1">
    <location>
        <begin position="23"/>
        <end position="52"/>
    </location>
</feature>
<feature type="domain" description="DM13" evidence="2">
    <location>
        <begin position="49"/>
        <end position="151"/>
    </location>
</feature>
<protein>
    <submittedName>
        <fullName evidence="3">DM13 domain-containing protein</fullName>
    </submittedName>
</protein>
<evidence type="ECO:0000259" key="2">
    <source>
        <dbReference type="PROSITE" id="PS51549"/>
    </source>
</evidence>
<evidence type="ECO:0000313" key="4">
    <source>
        <dbReference type="Proteomes" id="UP000654482"/>
    </source>
</evidence>
<dbReference type="PROSITE" id="PS51257">
    <property type="entry name" value="PROKAR_LIPOPROTEIN"/>
    <property type="match status" value="1"/>
</dbReference>
<sequence>MKFNGLVVLGIVASLAVGCTQKEPPVPQVAEPTPTPIASANPSSDTVSGTFVTGEKTTQGIVSVVTEGDKRYLELDEAFETGSGPDVFVLLHRESEPKSYQDADYLNLGELQNTNGTQRYEIPAGTNPDEFGSVVIWCRQFNATFGYAPLSQ</sequence>
<comment type="caution">
    <text evidence="3">The sequence shown here is derived from an EMBL/GenBank/DDBJ whole genome shotgun (WGS) entry which is preliminary data.</text>
</comment>
<reference evidence="3" key="1">
    <citation type="submission" date="2020-10" db="EMBL/GenBank/DDBJ databases">
        <authorList>
            <person name="Castelo-Branco R."/>
            <person name="Eusebio N."/>
            <person name="Adriana R."/>
            <person name="Vieira A."/>
            <person name="Brugerolle De Fraissinette N."/>
            <person name="Rezende De Castro R."/>
            <person name="Schneider M.P."/>
            <person name="Vasconcelos V."/>
            <person name="Leao P.N."/>
        </authorList>
    </citation>
    <scope>NUCLEOTIDE SEQUENCE</scope>
    <source>
        <strain evidence="3">LEGE 07157</strain>
    </source>
</reference>
<proteinExistence type="predicted"/>
<dbReference type="InterPro" id="IPR019545">
    <property type="entry name" value="DM13_domain"/>
</dbReference>
<dbReference type="AlphaFoldDB" id="A0A8J7IR55"/>
<accession>A0A8J7IR55</accession>
<keyword evidence="4" id="KW-1185">Reference proteome</keyword>
<gene>
    <name evidence="3" type="ORF">IQ249_06430</name>
</gene>
<evidence type="ECO:0000313" key="3">
    <source>
        <dbReference type="EMBL" id="MBE9115532.1"/>
    </source>
</evidence>
<evidence type="ECO:0000256" key="1">
    <source>
        <dbReference type="SAM" id="MobiDB-lite"/>
    </source>
</evidence>
<dbReference type="EMBL" id="JADEWZ010000007">
    <property type="protein sequence ID" value="MBE9115532.1"/>
    <property type="molecule type" value="Genomic_DNA"/>
</dbReference>
<feature type="compositionally biased region" description="Polar residues" evidence="1">
    <location>
        <begin position="36"/>
        <end position="52"/>
    </location>
</feature>
<organism evidence="3 4">
    <name type="scientific">Lusitaniella coriacea LEGE 07157</name>
    <dbReference type="NCBI Taxonomy" id="945747"/>
    <lineage>
        <taxon>Bacteria</taxon>
        <taxon>Bacillati</taxon>
        <taxon>Cyanobacteriota</taxon>
        <taxon>Cyanophyceae</taxon>
        <taxon>Spirulinales</taxon>
        <taxon>Lusitaniellaceae</taxon>
        <taxon>Lusitaniella</taxon>
    </lineage>
</organism>
<dbReference type="Proteomes" id="UP000654482">
    <property type="component" value="Unassembled WGS sequence"/>
</dbReference>